<dbReference type="Proteomes" id="UP001232148">
    <property type="component" value="Unassembled WGS sequence"/>
</dbReference>
<name>A0AAD9HF54_9PEZI</name>
<comment type="caution">
    <text evidence="2">The sequence shown here is derived from an EMBL/GenBank/DDBJ whole genome shotgun (WGS) entry which is preliminary data.</text>
</comment>
<dbReference type="AlphaFoldDB" id="A0AAD9HF54"/>
<keyword evidence="1" id="KW-0812">Transmembrane</keyword>
<keyword evidence="1" id="KW-1133">Transmembrane helix</keyword>
<sequence>MLSQRFDPTSKIRMHSASSLVRCTKMDLAVSGWRIDTMVADVQLGRCRRRIRDVPVGAAELFCRLLGCSLSHLLAWLRCGPTRWSWVGEFVAGECCAGPNVVVVLRRKRAGWQLFRPATLVCIVGEDATYQGNPTRKLHWSSFSLVAFAAVLRRPRSLLFFLFFLFFFFFPSAPPFFLLLHPSLEITEEKKNRIINPALSCRQSESRDVQGSVFAFPVFGGRPG</sequence>
<evidence type="ECO:0000256" key="1">
    <source>
        <dbReference type="SAM" id="Phobius"/>
    </source>
</evidence>
<keyword evidence="3" id="KW-1185">Reference proteome</keyword>
<protein>
    <submittedName>
        <fullName evidence="2">Uncharacterized protein</fullName>
    </submittedName>
</protein>
<organism evidence="2 3">
    <name type="scientific">Colletotrichum zoysiae</name>
    <dbReference type="NCBI Taxonomy" id="1216348"/>
    <lineage>
        <taxon>Eukaryota</taxon>
        <taxon>Fungi</taxon>
        <taxon>Dikarya</taxon>
        <taxon>Ascomycota</taxon>
        <taxon>Pezizomycotina</taxon>
        <taxon>Sordariomycetes</taxon>
        <taxon>Hypocreomycetidae</taxon>
        <taxon>Glomerellales</taxon>
        <taxon>Glomerellaceae</taxon>
        <taxon>Colletotrichum</taxon>
        <taxon>Colletotrichum graminicola species complex</taxon>
    </lineage>
</organism>
<evidence type="ECO:0000313" key="2">
    <source>
        <dbReference type="EMBL" id="KAK2027713.1"/>
    </source>
</evidence>
<feature type="transmembrane region" description="Helical" evidence="1">
    <location>
        <begin position="158"/>
        <end position="180"/>
    </location>
</feature>
<dbReference type="EMBL" id="MU842890">
    <property type="protein sequence ID" value="KAK2027713.1"/>
    <property type="molecule type" value="Genomic_DNA"/>
</dbReference>
<accession>A0AAD9HF54</accession>
<reference evidence="2" key="1">
    <citation type="submission" date="2021-06" db="EMBL/GenBank/DDBJ databases">
        <title>Comparative genomics, transcriptomics and evolutionary studies reveal genomic signatures of adaptation to plant cell wall in hemibiotrophic fungi.</title>
        <authorList>
            <consortium name="DOE Joint Genome Institute"/>
            <person name="Baroncelli R."/>
            <person name="Diaz J.F."/>
            <person name="Benocci T."/>
            <person name="Peng M."/>
            <person name="Battaglia E."/>
            <person name="Haridas S."/>
            <person name="Andreopoulos W."/>
            <person name="Labutti K."/>
            <person name="Pangilinan J."/>
            <person name="Floch G.L."/>
            <person name="Makela M.R."/>
            <person name="Henrissat B."/>
            <person name="Grigoriev I.V."/>
            <person name="Crouch J.A."/>
            <person name="De Vries R.P."/>
            <person name="Sukno S.A."/>
            <person name="Thon M.R."/>
        </authorList>
    </citation>
    <scope>NUCLEOTIDE SEQUENCE</scope>
    <source>
        <strain evidence="2">MAFF235873</strain>
    </source>
</reference>
<evidence type="ECO:0000313" key="3">
    <source>
        <dbReference type="Proteomes" id="UP001232148"/>
    </source>
</evidence>
<keyword evidence="1" id="KW-0472">Membrane</keyword>
<gene>
    <name evidence="2" type="ORF">LX32DRAFT_431215</name>
</gene>
<proteinExistence type="predicted"/>